<dbReference type="InterPro" id="IPR038309">
    <property type="entry name" value="Rsd/AlgQ_sf"/>
</dbReference>
<evidence type="ECO:0000256" key="2">
    <source>
        <dbReference type="ARBA" id="ARBA00023163"/>
    </source>
</evidence>
<evidence type="ECO:0000256" key="1">
    <source>
        <dbReference type="ARBA" id="ARBA00023015"/>
    </source>
</evidence>
<accession>A0A139SVQ8</accession>
<reference evidence="4 5" key="1">
    <citation type="submission" date="2016-02" db="EMBL/GenBank/DDBJ databases">
        <authorList>
            <person name="Wen L."/>
            <person name="He K."/>
            <person name="Yang H."/>
        </authorList>
    </citation>
    <scope>NUCLEOTIDE SEQUENCE [LARGE SCALE GENOMIC DNA]</scope>
    <source>
        <strain evidence="4 5">CV58</strain>
    </source>
</reference>
<dbReference type="AlphaFoldDB" id="A0A139SVQ8"/>
<dbReference type="EMBL" id="LSZO01000116">
    <property type="protein sequence ID" value="KXU38550.1"/>
    <property type="molecule type" value="Genomic_DNA"/>
</dbReference>
<comment type="similarity">
    <text evidence="3">Belongs to the Rsd/AlgQ family.</text>
</comment>
<evidence type="ECO:0000313" key="5">
    <source>
        <dbReference type="Proteomes" id="UP000072660"/>
    </source>
</evidence>
<dbReference type="InterPro" id="IPR007448">
    <property type="entry name" value="Sigma70_reg_Rsd_AlgQ"/>
</dbReference>
<evidence type="ECO:0000313" key="4">
    <source>
        <dbReference type="EMBL" id="KXU38550.1"/>
    </source>
</evidence>
<comment type="caution">
    <text evidence="4">The sequence shown here is derived from an EMBL/GenBank/DDBJ whole genome shotgun (WGS) entry which is preliminary data.</text>
</comment>
<dbReference type="Proteomes" id="UP000072660">
    <property type="component" value="Unassembled WGS sequence"/>
</dbReference>
<dbReference type="OrthoDB" id="5567237at2"/>
<keyword evidence="1 3" id="KW-0805">Transcription regulation</keyword>
<protein>
    <submittedName>
        <fullName evidence="4">Transcriptional regulator</fullName>
    </submittedName>
</protein>
<organism evidence="4 5">
    <name type="scientific">Ventosimonas gracilis</name>
    <dbReference type="NCBI Taxonomy" id="1680762"/>
    <lineage>
        <taxon>Bacteria</taxon>
        <taxon>Pseudomonadati</taxon>
        <taxon>Pseudomonadota</taxon>
        <taxon>Gammaproteobacteria</taxon>
        <taxon>Pseudomonadales</taxon>
        <taxon>Ventosimonadaceae</taxon>
        <taxon>Ventosimonas</taxon>
    </lineage>
</organism>
<dbReference type="Pfam" id="PF04353">
    <property type="entry name" value="Rsd_AlgQ"/>
    <property type="match status" value="1"/>
</dbReference>
<name>A0A139SVQ8_9GAMM</name>
<dbReference type="GO" id="GO:0006355">
    <property type="term" value="P:regulation of DNA-templated transcription"/>
    <property type="evidence" value="ECO:0007669"/>
    <property type="project" value="InterPro"/>
</dbReference>
<dbReference type="Gene3D" id="1.20.120.1370">
    <property type="entry name" value="Regulator of RNA polymerase sigma(70) subunit, domain 4"/>
    <property type="match status" value="1"/>
</dbReference>
<dbReference type="RefSeq" id="WP_068389127.1">
    <property type="nucleotide sequence ID" value="NZ_LSZO01000116.1"/>
</dbReference>
<keyword evidence="2 3" id="KW-0804">Transcription</keyword>
<evidence type="ECO:0000256" key="3">
    <source>
        <dbReference type="RuleBase" id="RU004409"/>
    </source>
</evidence>
<dbReference type="PIRSF" id="PIRSF016548">
    <property type="entry name" value="Rsd_AlgQ"/>
    <property type="match status" value="1"/>
</dbReference>
<gene>
    <name evidence="4" type="ORF">AXE65_12800</name>
</gene>
<sequence>MLEHCQSASERWGGVNQLLDRWLAERKDLADAYSHLQNNGKPLAVTEQSLQAFCQLLMDYVSAWHFELHEQLGQEAQVFGDTKALAFDEQITPRLNSITESLVAFNDRYDNGDSRDNLTFTSELKNLGQLLHERFELEDCLIEVLHKAHAKPTA</sequence>
<keyword evidence="5" id="KW-1185">Reference proteome</keyword>
<dbReference type="NCBIfam" id="NF008723">
    <property type="entry name" value="PRK11718.1"/>
    <property type="match status" value="1"/>
</dbReference>
<proteinExistence type="inferred from homology"/>